<feature type="region of interest" description="Disordered" evidence="1">
    <location>
        <begin position="75"/>
        <end position="99"/>
    </location>
</feature>
<evidence type="ECO:0000256" key="1">
    <source>
        <dbReference type="SAM" id="MobiDB-lite"/>
    </source>
</evidence>
<gene>
    <name evidence="3" type="ORF">IC229_11505</name>
</gene>
<dbReference type="RefSeq" id="WP_190887109.1">
    <property type="nucleotide sequence ID" value="NZ_JACWZY010000007.1"/>
</dbReference>
<organism evidence="3 4">
    <name type="scientific">Spirosoma profusum</name>
    <dbReference type="NCBI Taxonomy" id="2771354"/>
    <lineage>
        <taxon>Bacteria</taxon>
        <taxon>Pseudomonadati</taxon>
        <taxon>Bacteroidota</taxon>
        <taxon>Cytophagia</taxon>
        <taxon>Cytophagales</taxon>
        <taxon>Cytophagaceae</taxon>
        <taxon>Spirosoma</taxon>
    </lineage>
</organism>
<dbReference type="EMBL" id="JACWZY010000007">
    <property type="protein sequence ID" value="MBD2701266.1"/>
    <property type="molecule type" value="Genomic_DNA"/>
</dbReference>
<name>A0A926XWK0_9BACT</name>
<protein>
    <submittedName>
        <fullName evidence="3">Uncharacterized protein</fullName>
    </submittedName>
</protein>
<keyword evidence="2" id="KW-1133">Transmembrane helix</keyword>
<sequence length="99" mass="11601">MNIETTKHGKTSTYVNWLTIWGFVFGCIAFNLYFDNRQTRLAKTEYQTQYKLESQRADSLYKETVRLEQRLQEIKSTSGDKVSTRHSSVARQESAQNEL</sequence>
<reference evidence="3" key="1">
    <citation type="submission" date="2020-09" db="EMBL/GenBank/DDBJ databases">
        <authorList>
            <person name="Kim M.K."/>
        </authorList>
    </citation>
    <scope>NUCLEOTIDE SEQUENCE</scope>
    <source>
        <strain evidence="3">BT702</strain>
    </source>
</reference>
<dbReference type="Proteomes" id="UP000598820">
    <property type="component" value="Unassembled WGS sequence"/>
</dbReference>
<evidence type="ECO:0000313" key="3">
    <source>
        <dbReference type="EMBL" id="MBD2701266.1"/>
    </source>
</evidence>
<feature type="transmembrane region" description="Helical" evidence="2">
    <location>
        <begin position="14"/>
        <end position="34"/>
    </location>
</feature>
<dbReference type="AlphaFoldDB" id="A0A926XWK0"/>
<keyword evidence="4" id="KW-1185">Reference proteome</keyword>
<keyword evidence="2" id="KW-0812">Transmembrane</keyword>
<comment type="caution">
    <text evidence="3">The sequence shown here is derived from an EMBL/GenBank/DDBJ whole genome shotgun (WGS) entry which is preliminary data.</text>
</comment>
<evidence type="ECO:0000256" key="2">
    <source>
        <dbReference type="SAM" id="Phobius"/>
    </source>
</evidence>
<dbReference type="PROSITE" id="PS51257">
    <property type="entry name" value="PROKAR_LIPOPROTEIN"/>
    <property type="match status" value="1"/>
</dbReference>
<proteinExistence type="predicted"/>
<evidence type="ECO:0000313" key="4">
    <source>
        <dbReference type="Proteomes" id="UP000598820"/>
    </source>
</evidence>
<accession>A0A926XWK0</accession>
<keyword evidence="2" id="KW-0472">Membrane</keyword>